<evidence type="ECO:0000313" key="1">
    <source>
        <dbReference type="EMBL" id="RCW99610.1"/>
    </source>
</evidence>
<dbReference type="RefSeq" id="WP_181858558.1">
    <property type="nucleotide sequence ID" value="NZ_QPJQ01000026.1"/>
</dbReference>
<name>A0A368ZRI0_9GAMM</name>
<dbReference type="Proteomes" id="UP000253506">
    <property type="component" value="Unassembled WGS sequence"/>
</dbReference>
<comment type="caution">
    <text evidence="1">The sequence shown here is derived from an EMBL/GenBank/DDBJ whole genome shotgun (WGS) entry which is preliminary data.</text>
</comment>
<reference evidence="1 2" key="1">
    <citation type="submission" date="2018-07" db="EMBL/GenBank/DDBJ databases">
        <title>Genomic Encyclopedia of Type Strains, Phase III (KMG-III): the genomes of soil and plant-associated and newly described type strains.</title>
        <authorList>
            <person name="Whitman W."/>
        </authorList>
    </citation>
    <scope>NUCLEOTIDE SEQUENCE [LARGE SCALE GENOMIC DNA]</scope>
    <source>
        <strain evidence="1 2">CECT 7731</strain>
    </source>
</reference>
<gene>
    <name evidence="1" type="ORF">DFP77_1261</name>
</gene>
<accession>A0A368ZRI0</accession>
<evidence type="ECO:0000313" key="2">
    <source>
        <dbReference type="Proteomes" id="UP000253506"/>
    </source>
</evidence>
<dbReference type="AlphaFoldDB" id="A0A368ZRI0"/>
<protein>
    <submittedName>
        <fullName evidence="1">Uncharacterized protein</fullName>
    </submittedName>
</protein>
<proteinExistence type="predicted"/>
<organism evidence="1 2">
    <name type="scientific">Marinomonas foliarum</name>
    <dbReference type="NCBI Taxonomy" id="491950"/>
    <lineage>
        <taxon>Bacteria</taxon>
        <taxon>Pseudomonadati</taxon>
        <taxon>Pseudomonadota</taxon>
        <taxon>Gammaproteobacteria</taxon>
        <taxon>Oceanospirillales</taxon>
        <taxon>Oceanospirillaceae</taxon>
        <taxon>Marinomonas</taxon>
    </lineage>
</organism>
<dbReference type="EMBL" id="QPJQ01000026">
    <property type="protein sequence ID" value="RCW99610.1"/>
    <property type="molecule type" value="Genomic_DNA"/>
</dbReference>
<sequence length="95" mass="10877">MAEKVLFSWVGDTDLRAAISDMPLDAPISSTLANFSFDRVILLCSYPKARSTPYIEWLRRQTVDAIESYQETLVSPVDFESIFHAADKHLRRLSR</sequence>